<sequence length="56" mass="6244">DDNSISKNKYQLPFSVMSTACTLNSSRGGDMGIYYDSDQLDKTSVGVFVLRAKYKQ</sequence>
<evidence type="ECO:0000313" key="2">
    <source>
        <dbReference type="Proteomes" id="UP000237000"/>
    </source>
</evidence>
<dbReference type="AlphaFoldDB" id="A0A2P5EFH8"/>
<gene>
    <name evidence="1" type="ORF">TorRG33x02_199370</name>
</gene>
<comment type="caution">
    <text evidence="1">The sequence shown here is derived from an EMBL/GenBank/DDBJ whole genome shotgun (WGS) entry which is preliminary data.</text>
</comment>
<name>A0A2P5EFH8_TREOI</name>
<proteinExistence type="predicted"/>
<evidence type="ECO:0000313" key="1">
    <source>
        <dbReference type="EMBL" id="PON84295.1"/>
    </source>
</evidence>
<feature type="non-terminal residue" evidence="1">
    <location>
        <position position="1"/>
    </location>
</feature>
<organism evidence="1 2">
    <name type="scientific">Trema orientale</name>
    <name type="common">Charcoal tree</name>
    <name type="synonym">Celtis orientalis</name>
    <dbReference type="NCBI Taxonomy" id="63057"/>
    <lineage>
        <taxon>Eukaryota</taxon>
        <taxon>Viridiplantae</taxon>
        <taxon>Streptophyta</taxon>
        <taxon>Embryophyta</taxon>
        <taxon>Tracheophyta</taxon>
        <taxon>Spermatophyta</taxon>
        <taxon>Magnoliopsida</taxon>
        <taxon>eudicotyledons</taxon>
        <taxon>Gunneridae</taxon>
        <taxon>Pentapetalae</taxon>
        <taxon>rosids</taxon>
        <taxon>fabids</taxon>
        <taxon>Rosales</taxon>
        <taxon>Cannabaceae</taxon>
        <taxon>Trema</taxon>
    </lineage>
</organism>
<reference evidence="2" key="1">
    <citation type="submission" date="2016-06" db="EMBL/GenBank/DDBJ databases">
        <title>Parallel loss of symbiosis genes in relatives of nitrogen-fixing non-legume Parasponia.</title>
        <authorList>
            <person name="Van Velzen R."/>
            <person name="Holmer R."/>
            <person name="Bu F."/>
            <person name="Rutten L."/>
            <person name="Van Zeijl A."/>
            <person name="Liu W."/>
            <person name="Santuari L."/>
            <person name="Cao Q."/>
            <person name="Sharma T."/>
            <person name="Shen D."/>
            <person name="Roswanjaya Y."/>
            <person name="Wardhani T."/>
            <person name="Kalhor M.S."/>
            <person name="Jansen J."/>
            <person name="Van den Hoogen J."/>
            <person name="Gungor B."/>
            <person name="Hartog M."/>
            <person name="Hontelez J."/>
            <person name="Verver J."/>
            <person name="Yang W.-C."/>
            <person name="Schijlen E."/>
            <person name="Repin R."/>
            <person name="Schilthuizen M."/>
            <person name="Schranz E."/>
            <person name="Heidstra R."/>
            <person name="Miyata K."/>
            <person name="Fedorova E."/>
            <person name="Kohlen W."/>
            <person name="Bisseling T."/>
            <person name="Smit S."/>
            <person name="Geurts R."/>
        </authorList>
    </citation>
    <scope>NUCLEOTIDE SEQUENCE [LARGE SCALE GENOMIC DNA]</scope>
    <source>
        <strain evidence="2">cv. RG33-2</strain>
    </source>
</reference>
<accession>A0A2P5EFH8</accession>
<protein>
    <submittedName>
        <fullName evidence="1">Uncharacterized protein</fullName>
    </submittedName>
</protein>
<dbReference type="InParanoid" id="A0A2P5EFH8"/>
<dbReference type="EMBL" id="JXTC01000165">
    <property type="protein sequence ID" value="PON84295.1"/>
    <property type="molecule type" value="Genomic_DNA"/>
</dbReference>
<keyword evidence="2" id="KW-1185">Reference proteome</keyword>
<dbReference type="Proteomes" id="UP000237000">
    <property type="component" value="Unassembled WGS sequence"/>
</dbReference>